<dbReference type="PROSITE" id="PS50011">
    <property type="entry name" value="PROTEIN_KINASE_DOM"/>
    <property type="match status" value="1"/>
</dbReference>
<dbReference type="EMBL" id="JAATJV010135800">
    <property type="protein sequence ID" value="MBZ3869402.1"/>
    <property type="molecule type" value="Genomic_DNA"/>
</dbReference>
<dbReference type="PANTHER" id="PTHR43289:SF14">
    <property type="entry name" value="LYMPHOKINE-ACTIVATED KILLER T-CELL-ORIGINATED PROTEIN KINASE"/>
    <property type="match status" value="1"/>
</dbReference>
<dbReference type="InterPro" id="IPR000719">
    <property type="entry name" value="Prot_kinase_dom"/>
</dbReference>
<reference evidence="6" key="1">
    <citation type="submission" date="2020-03" db="EMBL/GenBank/DDBJ databases">
        <title>Studies in the Genomics of Life Span.</title>
        <authorList>
            <person name="Glass D."/>
        </authorList>
    </citation>
    <scope>NUCLEOTIDE SEQUENCE</scope>
    <source>
        <strain evidence="6">SUZIE</strain>
        <tissue evidence="6">Muscle</tissue>
    </source>
</reference>
<dbReference type="PROSITE" id="PS00108">
    <property type="entry name" value="PROTEIN_KINASE_ST"/>
    <property type="match status" value="1"/>
</dbReference>
<proteinExistence type="predicted"/>
<dbReference type="PANTHER" id="PTHR43289">
    <property type="entry name" value="MITOGEN-ACTIVATED PROTEIN KINASE KINASE KINASE 20-RELATED"/>
    <property type="match status" value="1"/>
</dbReference>
<evidence type="ECO:0000256" key="2">
    <source>
        <dbReference type="ARBA" id="ARBA00022741"/>
    </source>
</evidence>
<dbReference type="Pfam" id="PF00069">
    <property type="entry name" value="Pkinase"/>
    <property type="match status" value="1"/>
</dbReference>
<evidence type="ECO:0000256" key="3">
    <source>
        <dbReference type="ARBA" id="ARBA00022777"/>
    </source>
</evidence>
<feature type="domain" description="Protein kinase" evidence="5">
    <location>
        <begin position="1"/>
        <end position="276"/>
    </location>
</feature>
<accession>A0AA41SRC1</accession>
<dbReference type="Gene3D" id="1.10.510.10">
    <property type="entry name" value="Transferase(Phosphotransferase) domain 1"/>
    <property type="match status" value="1"/>
</dbReference>
<dbReference type="InterPro" id="IPR008271">
    <property type="entry name" value="Ser/Thr_kinase_AS"/>
</dbReference>
<dbReference type="SMART" id="SM00220">
    <property type="entry name" value="S_TKc"/>
    <property type="match status" value="1"/>
</dbReference>
<protein>
    <submittedName>
        <fullName evidence="6">Lymphokine-activated killer T-cell-originated protein kinase</fullName>
    </submittedName>
</protein>
<keyword evidence="3 6" id="KW-0418">Kinase</keyword>
<name>A0AA41SRC1_SCICA</name>
<keyword evidence="4" id="KW-0067">ATP-binding</keyword>
<dbReference type="AlphaFoldDB" id="A0AA41SRC1"/>
<keyword evidence="7" id="KW-1185">Reference proteome</keyword>
<evidence type="ECO:0000259" key="5">
    <source>
        <dbReference type="PROSITE" id="PS50011"/>
    </source>
</evidence>
<sequence>MVSTLFIFPLISEHSPRNAEEGPRTDTVVEDKSIIPMLWDVRWTWRTGRCSRGVRSSLDWEQDKDIQEWVAPELSTKGREDSHPVQKQVQRAFLAEGAYVPVLELSEHYLHQEKKLLHGDIKSSNVVIKGDFETIKICDVGVSLPLDENMTVTDPEACYIGTEPWKPKEALEENGIITDKADIFAYGLTLWEMMTLSIPHFNFYDDDDDEDKTFDESDFNDEAYYAALGTRPPINMEELDESYQKVIELFSVCTNEDPKDRPSAAQIVEALELEGQ</sequence>
<evidence type="ECO:0000256" key="1">
    <source>
        <dbReference type="ARBA" id="ARBA00022679"/>
    </source>
</evidence>
<comment type="caution">
    <text evidence="6">The sequence shown here is derived from an EMBL/GenBank/DDBJ whole genome shotgun (WGS) entry which is preliminary data.</text>
</comment>
<evidence type="ECO:0000313" key="6">
    <source>
        <dbReference type="EMBL" id="MBZ3869402.1"/>
    </source>
</evidence>
<dbReference type="GO" id="GO:0005524">
    <property type="term" value="F:ATP binding"/>
    <property type="evidence" value="ECO:0007669"/>
    <property type="project" value="UniProtKB-KW"/>
</dbReference>
<evidence type="ECO:0000313" key="7">
    <source>
        <dbReference type="Proteomes" id="UP001166674"/>
    </source>
</evidence>
<keyword evidence="2" id="KW-0547">Nucleotide-binding</keyword>
<dbReference type="InterPro" id="IPR011009">
    <property type="entry name" value="Kinase-like_dom_sf"/>
</dbReference>
<dbReference type="SUPFAM" id="SSF56112">
    <property type="entry name" value="Protein kinase-like (PK-like)"/>
    <property type="match status" value="1"/>
</dbReference>
<keyword evidence="1" id="KW-0808">Transferase</keyword>
<dbReference type="Proteomes" id="UP001166674">
    <property type="component" value="Unassembled WGS sequence"/>
</dbReference>
<gene>
    <name evidence="6" type="ORF">SUZIE_102760</name>
</gene>
<evidence type="ECO:0000256" key="4">
    <source>
        <dbReference type="ARBA" id="ARBA00022840"/>
    </source>
</evidence>
<dbReference type="GO" id="GO:0004674">
    <property type="term" value="F:protein serine/threonine kinase activity"/>
    <property type="evidence" value="ECO:0007669"/>
    <property type="project" value="TreeGrafter"/>
</dbReference>
<organism evidence="6 7">
    <name type="scientific">Sciurus carolinensis</name>
    <name type="common">Eastern gray squirrel</name>
    <dbReference type="NCBI Taxonomy" id="30640"/>
    <lineage>
        <taxon>Eukaryota</taxon>
        <taxon>Metazoa</taxon>
        <taxon>Chordata</taxon>
        <taxon>Craniata</taxon>
        <taxon>Vertebrata</taxon>
        <taxon>Euteleostomi</taxon>
        <taxon>Mammalia</taxon>
        <taxon>Eutheria</taxon>
        <taxon>Euarchontoglires</taxon>
        <taxon>Glires</taxon>
        <taxon>Rodentia</taxon>
        <taxon>Sciuromorpha</taxon>
        <taxon>Sciuridae</taxon>
        <taxon>Sciurinae</taxon>
        <taxon>Sciurini</taxon>
        <taxon>Sciurus</taxon>
    </lineage>
</organism>